<feature type="transmembrane region" description="Helical" evidence="7">
    <location>
        <begin position="360"/>
        <end position="378"/>
    </location>
</feature>
<keyword evidence="4 7" id="KW-0812">Transmembrane</keyword>
<feature type="transmembrane region" description="Helical" evidence="7">
    <location>
        <begin position="319"/>
        <end position="340"/>
    </location>
</feature>
<evidence type="ECO:0000256" key="5">
    <source>
        <dbReference type="ARBA" id="ARBA00022989"/>
    </source>
</evidence>
<keyword evidence="2" id="KW-1003">Cell membrane</keyword>
<evidence type="ECO:0000313" key="8">
    <source>
        <dbReference type="EMBL" id="PHN03693.1"/>
    </source>
</evidence>
<sequence length="389" mass="43004">MYPDLSYIFHDLIGTARDNWLSIFKTFGMFLVFAILTAAFLLHREMKRKAKQGIFTPEKVKVKENAPATTWDLISNAIFGFILGFKGFHAIFNFADLQRNAADFLLSAEGNWPMGIAGALLFAGLKYWGSRPQDGKKTKVKTVEMYPHDRIGDITVIAAISGVVGAKIFALIEDLPSFFADPVGTFFSGSGLAIYGGLIGGFIGVAWYARSKKIPLVPLMDAVAPALIVAYGVGRLGCQFSGDGDWGVTALAQPDWWFLPDWLWSQTYPHNVINEGIPIEGCDVNYCRQLAEGVYPTPLYESLGAFAIGGILWAIRKRIAIPGVLFFIYVLLNGIERFWIEKIRINDKYNVLGFEWTQAQIIAVCLVLIGIAGIVYFVNQDKKNSATSA</sequence>
<evidence type="ECO:0000256" key="7">
    <source>
        <dbReference type="SAM" id="Phobius"/>
    </source>
</evidence>
<feature type="transmembrane region" description="Helical" evidence="7">
    <location>
        <begin position="192"/>
        <end position="209"/>
    </location>
</feature>
<dbReference type="OrthoDB" id="871140at2"/>
<evidence type="ECO:0000313" key="9">
    <source>
        <dbReference type="Proteomes" id="UP000223913"/>
    </source>
</evidence>
<feature type="transmembrane region" description="Helical" evidence="7">
    <location>
        <begin position="20"/>
        <end position="42"/>
    </location>
</feature>
<evidence type="ECO:0008006" key="10">
    <source>
        <dbReference type="Google" id="ProtNLM"/>
    </source>
</evidence>
<dbReference type="InterPro" id="IPR001640">
    <property type="entry name" value="Lgt"/>
</dbReference>
<dbReference type="Pfam" id="PF01790">
    <property type="entry name" value="LGT"/>
    <property type="match status" value="1"/>
</dbReference>
<keyword evidence="3" id="KW-0808">Transferase</keyword>
<dbReference type="AlphaFoldDB" id="A0A2D0N7E9"/>
<evidence type="ECO:0000256" key="6">
    <source>
        <dbReference type="ARBA" id="ARBA00023136"/>
    </source>
</evidence>
<gene>
    <name evidence="8" type="ORF">CRP01_25940</name>
</gene>
<evidence type="ECO:0000256" key="4">
    <source>
        <dbReference type="ARBA" id="ARBA00022692"/>
    </source>
</evidence>
<feature type="transmembrane region" description="Helical" evidence="7">
    <location>
        <begin position="151"/>
        <end position="172"/>
    </location>
</feature>
<comment type="similarity">
    <text evidence="1">Belongs to the Lgt family.</text>
</comment>
<evidence type="ECO:0000256" key="2">
    <source>
        <dbReference type="ARBA" id="ARBA00022475"/>
    </source>
</evidence>
<dbReference type="GO" id="GO:0008961">
    <property type="term" value="F:phosphatidylglycerol-prolipoprotein diacylglyceryl transferase activity"/>
    <property type="evidence" value="ECO:0007669"/>
    <property type="project" value="InterPro"/>
</dbReference>
<protein>
    <recommendedName>
        <fullName evidence="10">Phosphatidylglycerol--prolipoprotein diacylglyceryl transferase</fullName>
    </recommendedName>
</protein>
<keyword evidence="5 7" id="KW-1133">Transmembrane helix</keyword>
<comment type="caution">
    <text evidence="8">The sequence shown here is derived from an EMBL/GenBank/DDBJ whole genome shotgun (WGS) entry which is preliminary data.</text>
</comment>
<evidence type="ECO:0000256" key="3">
    <source>
        <dbReference type="ARBA" id="ARBA00022679"/>
    </source>
</evidence>
<dbReference type="PANTHER" id="PTHR30589">
    <property type="entry name" value="PROLIPOPROTEIN DIACYLGLYCERYL TRANSFERASE"/>
    <property type="match status" value="1"/>
</dbReference>
<feature type="transmembrane region" description="Helical" evidence="7">
    <location>
        <begin position="112"/>
        <end position="130"/>
    </location>
</feature>
<evidence type="ECO:0000256" key="1">
    <source>
        <dbReference type="ARBA" id="ARBA00007150"/>
    </source>
</evidence>
<dbReference type="Proteomes" id="UP000223913">
    <property type="component" value="Unassembled WGS sequence"/>
</dbReference>
<accession>A0A2D0N7E9</accession>
<keyword evidence="9" id="KW-1185">Reference proteome</keyword>
<dbReference type="PANTHER" id="PTHR30589:SF0">
    <property type="entry name" value="PHOSPHATIDYLGLYCEROL--PROLIPOPROTEIN DIACYLGLYCERYL TRANSFERASE"/>
    <property type="match status" value="1"/>
</dbReference>
<dbReference type="EMBL" id="PDUD01000030">
    <property type="protein sequence ID" value="PHN03693.1"/>
    <property type="molecule type" value="Genomic_DNA"/>
</dbReference>
<proteinExistence type="inferred from homology"/>
<keyword evidence="6 7" id="KW-0472">Membrane</keyword>
<dbReference type="RefSeq" id="WP_099153021.1">
    <property type="nucleotide sequence ID" value="NZ_PDUD01000030.1"/>
</dbReference>
<reference evidence="8 9" key="1">
    <citation type="submission" date="2017-10" db="EMBL/GenBank/DDBJ databases">
        <title>The draft genome sequence of Lewinella nigricans NBRC 102662.</title>
        <authorList>
            <person name="Wang K."/>
        </authorList>
    </citation>
    <scope>NUCLEOTIDE SEQUENCE [LARGE SCALE GENOMIC DNA]</scope>
    <source>
        <strain evidence="8 9">NBRC 102662</strain>
    </source>
</reference>
<dbReference type="GO" id="GO:0005886">
    <property type="term" value="C:plasma membrane"/>
    <property type="evidence" value="ECO:0007669"/>
    <property type="project" value="InterPro"/>
</dbReference>
<feature type="transmembrane region" description="Helical" evidence="7">
    <location>
        <begin position="73"/>
        <end position="92"/>
    </location>
</feature>
<name>A0A2D0N7E9_FLAN2</name>
<dbReference type="GO" id="GO:0042158">
    <property type="term" value="P:lipoprotein biosynthetic process"/>
    <property type="evidence" value="ECO:0007669"/>
    <property type="project" value="InterPro"/>
</dbReference>
<organism evidence="8 9">
    <name type="scientific">Flavilitoribacter nigricans (strain ATCC 23147 / DSM 23189 / NBRC 102662 / NCIMB 1420 / SS-2)</name>
    <name type="common">Lewinella nigricans</name>
    <dbReference type="NCBI Taxonomy" id="1122177"/>
    <lineage>
        <taxon>Bacteria</taxon>
        <taxon>Pseudomonadati</taxon>
        <taxon>Bacteroidota</taxon>
        <taxon>Saprospiria</taxon>
        <taxon>Saprospirales</taxon>
        <taxon>Lewinellaceae</taxon>
        <taxon>Flavilitoribacter</taxon>
    </lineage>
</organism>